<evidence type="ECO:0000313" key="4">
    <source>
        <dbReference type="EMBL" id="KAF5762536.1"/>
    </source>
</evidence>
<reference evidence="4 6" key="1">
    <citation type="journal article" date="2017" name="Nature">
        <title>The sunflower genome provides insights into oil metabolism, flowering and Asterid evolution.</title>
        <authorList>
            <person name="Badouin H."/>
            <person name="Gouzy J."/>
            <person name="Grassa C.J."/>
            <person name="Murat F."/>
            <person name="Staton S.E."/>
            <person name="Cottret L."/>
            <person name="Lelandais-Briere C."/>
            <person name="Owens G.L."/>
            <person name="Carrere S."/>
            <person name="Mayjonade B."/>
            <person name="Legrand L."/>
            <person name="Gill N."/>
            <person name="Kane N.C."/>
            <person name="Bowers J.E."/>
            <person name="Hubner S."/>
            <person name="Bellec A."/>
            <person name="Berard A."/>
            <person name="Berges H."/>
            <person name="Blanchet N."/>
            <person name="Boniface M.C."/>
            <person name="Brunel D."/>
            <person name="Catrice O."/>
            <person name="Chaidir N."/>
            <person name="Claudel C."/>
            <person name="Donnadieu C."/>
            <person name="Faraut T."/>
            <person name="Fievet G."/>
            <person name="Helmstetter N."/>
            <person name="King M."/>
            <person name="Knapp S.J."/>
            <person name="Lai Z."/>
            <person name="Le Paslier M.C."/>
            <person name="Lippi Y."/>
            <person name="Lorenzon L."/>
            <person name="Mandel J.R."/>
            <person name="Marage G."/>
            <person name="Marchand G."/>
            <person name="Marquand E."/>
            <person name="Bret-Mestries E."/>
            <person name="Morien E."/>
            <person name="Nambeesan S."/>
            <person name="Nguyen T."/>
            <person name="Pegot-Espagnet P."/>
            <person name="Pouilly N."/>
            <person name="Raftis F."/>
            <person name="Sallet E."/>
            <person name="Schiex T."/>
            <person name="Thomas J."/>
            <person name="Vandecasteele C."/>
            <person name="Vares D."/>
            <person name="Vear F."/>
            <person name="Vautrin S."/>
            <person name="Crespi M."/>
            <person name="Mangin B."/>
            <person name="Burke J.M."/>
            <person name="Salse J."/>
            <person name="Munos S."/>
            <person name="Vincourt P."/>
            <person name="Rieseberg L.H."/>
            <person name="Langlade N.B."/>
        </authorList>
    </citation>
    <scope>NUCLEOTIDE SEQUENCE [LARGE SCALE GENOMIC DNA]</scope>
    <source>
        <strain evidence="6">cv. SF193</strain>
        <tissue evidence="4">Leaves</tissue>
    </source>
</reference>
<name>A0A251S464_HELAN</name>
<dbReference type="OrthoDB" id="769005at2759"/>
<dbReference type="OMA" id="FVTIFTE"/>
<dbReference type="EMBL" id="MNCJ02000331">
    <property type="protein sequence ID" value="KAF5762536.1"/>
    <property type="molecule type" value="Genomic_DNA"/>
</dbReference>
<dbReference type="Gramene" id="mRNA:HanXRQr2_Chr16g0777831">
    <property type="protein sequence ID" value="CDS:HanXRQr2_Chr16g0777831.1"/>
    <property type="gene ID" value="HanXRQr2_Chr16g0777831"/>
</dbReference>
<keyword evidence="2" id="KW-0472">Membrane</keyword>
<proteinExistence type="predicted"/>
<gene>
    <name evidence="5" type="ORF">HannXRQ_Chr16g0532651</name>
    <name evidence="4" type="ORF">HanXRQr2_Chr16g0777831</name>
</gene>
<evidence type="ECO:0000256" key="2">
    <source>
        <dbReference type="SAM" id="Phobius"/>
    </source>
</evidence>
<dbReference type="FunCoup" id="A0A251S464">
    <property type="interactions" value="1209"/>
</dbReference>
<keyword evidence="2" id="KW-1133">Transmembrane helix</keyword>
<feature type="chain" id="PRO_5041122197" description="Transmembrane protein" evidence="3">
    <location>
        <begin position="24"/>
        <end position="173"/>
    </location>
</feature>
<evidence type="ECO:0000313" key="5">
    <source>
        <dbReference type="EMBL" id="OTF93414.1"/>
    </source>
</evidence>
<feature type="signal peptide" evidence="3">
    <location>
        <begin position="1"/>
        <end position="23"/>
    </location>
</feature>
<accession>A0A251S464</accession>
<feature type="transmembrane region" description="Helical" evidence="2">
    <location>
        <begin position="97"/>
        <end position="125"/>
    </location>
</feature>
<keyword evidence="6" id="KW-1185">Reference proteome</keyword>
<keyword evidence="3" id="KW-0732">Signal</keyword>
<reference evidence="4" key="3">
    <citation type="submission" date="2020-06" db="EMBL/GenBank/DDBJ databases">
        <title>Helianthus annuus Genome sequencing and assembly Release 2.</title>
        <authorList>
            <person name="Gouzy J."/>
            <person name="Langlade N."/>
            <person name="Munos S."/>
        </authorList>
    </citation>
    <scope>NUCLEOTIDE SEQUENCE</scope>
    <source>
        <tissue evidence="4">Leaves</tissue>
    </source>
</reference>
<organism evidence="5 6">
    <name type="scientific">Helianthus annuus</name>
    <name type="common">Common sunflower</name>
    <dbReference type="NCBI Taxonomy" id="4232"/>
    <lineage>
        <taxon>Eukaryota</taxon>
        <taxon>Viridiplantae</taxon>
        <taxon>Streptophyta</taxon>
        <taxon>Embryophyta</taxon>
        <taxon>Tracheophyta</taxon>
        <taxon>Spermatophyta</taxon>
        <taxon>Magnoliopsida</taxon>
        <taxon>eudicotyledons</taxon>
        <taxon>Gunneridae</taxon>
        <taxon>Pentapetalae</taxon>
        <taxon>asterids</taxon>
        <taxon>campanulids</taxon>
        <taxon>Asterales</taxon>
        <taxon>Asteraceae</taxon>
        <taxon>Asteroideae</taxon>
        <taxon>Heliantheae alliance</taxon>
        <taxon>Heliantheae</taxon>
        <taxon>Helianthus</taxon>
    </lineage>
</organism>
<sequence length="173" mass="18859">MASPTTTVLFSLIVAISAISATARPCKTIFFITSTYLPTNPQFQNPNPNSPRLTFFITEIHQFHRTRSSFSSHHDVVSSKPYFPPSNSSIRDRTMDIMSIVGALLFGVGCGALTAGTMYLIWALFSNRCLDIDSDDSDCEVEDDVSPSKNGYVAVPTVGKEVPPSADEVDAMK</sequence>
<protein>
    <recommendedName>
        <fullName evidence="7">Transmembrane protein</fullName>
    </recommendedName>
</protein>
<keyword evidence="2" id="KW-0812">Transmembrane</keyword>
<dbReference type="STRING" id="4232.A0A251S464"/>
<feature type="region of interest" description="Disordered" evidence="1">
    <location>
        <begin position="150"/>
        <end position="173"/>
    </location>
</feature>
<dbReference type="EMBL" id="CM007905">
    <property type="protein sequence ID" value="OTF93414.1"/>
    <property type="molecule type" value="Genomic_DNA"/>
</dbReference>
<evidence type="ECO:0000256" key="3">
    <source>
        <dbReference type="SAM" id="SignalP"/>
    </source>
</evidence>
<dbReference type="Proteomes" id="UP000215914">
    <property type="component" value="Chromosome 16"/>
</dbReference>
<evidence type="ECO:0000256" key="1">
    <source>
        <dbReference type="SAM" id="MobiDB-lite"/>
    </source>
</evidence>
<evidence type="ECO:0008006" key="7">
    <source>
        <dbReference type="Google" id="ProtNLM"/>
    </source>
</evidence>
<reference evidence="5" key="2">
    <citation type="submission" date="2017-02" db="EMBL/GenBank/DDBJ databases">
        <title>Sunflower complete genome.</title>
        <authorList>
            <person name="Langlade N."/>
            <person name="Munos S."/>
        </authorList>
    </citation>
    <scope>NUCLEOTIDE SEQUENCE [LARGE SCALE GENOMIC DNA]</scope>
    <source>
        <tissue evidence="5">Leaves</tissue>
    </source>
</reference>
<dbReference type="PANTHER" id="PTHR35107">
    <property type="entry name" value="EXPRESSED PROTEIN"/>
    <property type="match status" value="1"/>
</dbReference>
<dbReference type="PANTHER" id="PTHR35107:SF8">
    <property type="entry name" value="TRANSMEMBRANE PROTEIN"/>
    <property type="match status" value="1"/>
</dbReference>
<dbReference type="AlphaFoldDB" id="A0A251S464"/>
<evidence type="ECO:0000313" key="6">
    <source>
        <dbReference type="Proteomes" id="UP000215914"/>
    </source>
</evidence>
<dbReference type="InParanoid" id="A0A251S464"/>